<evidence type="ECO:0000313" key="9">
    <source>
        <dbReference type="Proteomes" id="UP001500466"/>
    </source>
</evidence>
<dbReference type="Proteomes" id="UP001500466">
    <property type="component" value="Unassembled WGS sequence"/>
</dbReference>
<evidence type="ECO:0000256" key="4">
    <source>
        <dbReference type="ARBA" id="ARBA00023136"/>
    </source>
</evidence>
<feature type="region of interest" description="Disordered" evidence="5">
    <location>
        <begin position="1"/>
        <end position="157"/>
    </location>
</feature>
<feature type="transmembrane region" description="Helical" evidence="6">
    <location>
        <begin position="334"/>
        <end position="353"/>
    </location>
</feature>
<proteinExistence type="predicted"/>
<feature type="transmembrane region" description="Helical" evidence="6">
    <location>
        <begin position="365"/>
        <end position="384"/>
    </location>
</feature>
<evidence type="ECO:0000256" key="3">
    <source>
        <dbReference type="ARBA" id="ARBA00022989"/>
    </source>
</evidence>
<feature type="compositionally biased region" description="Polar residues" evidence="5">
    <location>
        <begin position="171"/>
        <end position="188"/>
    </location>
</feature>
<feature type="domain" description="Yip1" evidence="7">
    <location>
        <begin position="218"/>
        <end position="380"/>
    </location>
</feature>
<evidence type="ECO:0000256" key="5">
    <source>
        <dbReference type="SAM" id="MobiDB-lite"/>
    </source>
</evidence>
<keyword evidence="2 6" id="KW-0812">Transmembrane</keyword>
<evidence type="ECO:0000259" key="7">
    <source>
        <dbReference type="Pfam" id="PF04893"/>
    </source>
</evidence>
<dbReference type="InterPro" id="IPR006977">
    <property type="entry name" value="Yip1_dom"/>
</dbReference>
<evidence type="ECO:0000256" key="1">
    <source>
        <dbReference type="ARBA" id="ARBA00004141"/>
    </source>
</evidence>
<gene>
    <name evidence="8" type="ORF">GCM10023205_11160</name>
</gene>
<organism evidence="8 9">
    <name type="scientific">Yinghuangia aomiensis</name>
    <dbReference type="NCBI Taxonomy" id="676205"/>
    <lineage>
        <taxon>Bacteria</taxon>
        <taxon>Bacillati</taxon>
        <taxon>Actinomycetota</taxon>
        <taxon>Actinomycetes</taxon>
        <taxon>Kitasatosporales</taxon>
        <taxon>Streptomycetaceae</taxon>
        <taxon>Yinghuangia</taxon>
    </lineage>
</organism>
<keyword evidence="4 6" id="KW-0472">Membrane</keyword>
<protein>
    <recommendedName>
        <fullName evidence="7">Yip1 domain-containing protein</fullName>
    </recommendedName>
</protein>
<feature type="transmembrane region" description="Helical" evidence="6">
    <location>
        <begin position="306"/>
        <end position="328"/>
    </location>
</feature>
<feature type="compositionally biased region" description="Gly residues" evidence="5">
    <location>
        <begin position="40"/>
        <end position="62"/>
    </location>
</feature>
<dbReference type="EMBL" id="BAABHS010000003">
    <property type="protein sequence ID" value="GAA4951904.1"/>
    <property type="molecule type" value="Genomic_DNA"/>
</dbReference>
<comment type="caution">
    <text evidence="8">The sequence shown here is derived from an EMBL/GenBank/DDBJ whole genome shotgun (WGS) entry which is preliminary data.</text>
</comment>
<keyword evidence="3 6" id="KW-1133">Transmembrane helix</keyword>
<feature type="transmembrane region" description="Helical" evidence="6">
    <location>
        <begin position="272"/>
        <end position="294"/>
    </location>
</feature>
<evidence type="ECO:0000256" key="6">
    <source>
        <dbReference type="SAM" id="Phobius"/>
    </source>
</evidence>
<name>A0ABP9GZ24_9ACTN</name>
<feature type="transmembrane region" description="Helical" evidence="6">
    <location>
        <begin position="233"/>
        <end position="252"/>
    </location>
</feature>
<feature type="compositionally biased region" description="Gly residues" evidence="5">
    <location>
        <begin position="82"/>
        <end position="148"/>
    </location>
</feature>
<feature type="compositionally biased region" description="Low complexity" evidence="5">
    <location>
        <begin position="63"/>
        <end position="74"/>
    </location>
</feature>
<keyword evidence="9" id="KW-1185">Reference proteome</keyword>
<evidence type="ECO:0000313" key="8">
    <source>
        <dbReference type="EMBL" id="GAA4951904.1"/>
    </source>
</evidence>
<sequence length="386" mass="39309">MAAGGGSAGLPPIRSRQYASPTATPAAVRPGTVKGVSGDYYGGRPDGGGYPGGGGGYPGGYPGEQYGQQGQDPYRQQPGDGAPYGGPQHGGQQYGGPQHGGPQQGGPPHGGQQGYGAQQGGYPGGQGGQGGQSGQGGQQGSQGDGAYPGGPLSLPDETSLYIYGQVPDGYTQMTPQAGQPGSGQSSTVYRGGQPYQPAPPVYAPPARRLTWQEVLQGLISRPMATLDAARDQAFWWSALAIAAIGGMLAMVANDKARDQVLTSTLSTSVPALLMTALLVPAFCAVLGWVSNMLAQTFGGNGEAGPFITLAMLVTWLTDAPRLVVALFARDGSPLVVGVGLLSFVLTTWLLAATARSVHELPWPRAFGAVSVQLIALLLVLKLPIAG</sequence>
<feature type="region of interest" description="Disordered" evidence="5">
    <location>
        <begin position="170"/>
        <end position="198"/>
    </location>
</feature>
<reference evidence="9" key="1">
    <citation type="journal article" date="2019" name="Int. J. Syst. Evol. Microbiol.">
        <title>The Global Catalogue of Microorganisms (GCM) 10K type strain sequencing project: providing services to taxonomists for standard genome sequencing and annotation.</title>
        <authorList>
            <consortium name="The Broad Institute Genomics Platform"/>
            <consortium name="The Broad Institute Genome Sequencing Center for Infectious Disease"/>
            <person name="Wu L."/>
            <person name="Ma J."/>
        </authorList>
    </citation>
    <scope>NUCLEOTIDE SEQUENCE [LARGE SCALE GENOMIC DNA]</scope>
    <source>
        <strain evidence="9">JCM 17986</strain>
    </source>
</reference>
<accession>A0ABP9GZ24</accession>
<dbReference type="Pfam" id="PF04893">
    <property type="entry name" value="Yip1"/>
    <property type="match status" value="1"/>
</dbReference>
<evidence type="ECO:0000256" key="2">
    <source>
        <dbReference type="ARBA" id="ARBA00022692"/>
    </source>
</evidence>
<comment type="subcellular location">
    <subcellularLocation>
        <location evidence="1">Membrane</location>
        <topology evidence="1">Multi-pass membrane protein</topology>
    </subcellularLocation>
</comment>